<gene>
    <name evidence="1" type="ORF">VE01_02639</name>
</gene>
<evidence type="ECO:0000313" key="2">
    <source>
        <dbReference type="Proteomes" id="UP000091956"/>
    </source>
</evidence>
<dbReference type="Proteomes" id="UP000091956">
    <property type="component" value="Unassembled WGS sequence"/>
</dbReference>
<sequence length="247" mass="26295">MDLPAMVNCTRHTAYQCLDQYNLRNDEFLTANATDNGTISLKCEESFYDFKVADNGGFDGSLVVPGPVKLKSVSIQGQLNREVDPTNLITIDFPDIVNITGQLNIQNADKLSSLKMPKLEIVLGSLHIDLSGGPGINLTFPSLYSVGPGLFIKGNVTGLEFPVLSRANFITVESTGKLDCTAFVANVVNATDPFVSSDSRKEAVICKSDTGSASMSLPSDSDSGGGPSFRANILLLAIFVSCASLFV</sequence>
<reference evidence="1 2" key="1">
    <citation type="submission" date="2016-03" db="EMBL/GenBank/DDBJ databases">
        <title>Comparative genomics of Pseudogymnoascus destructans, the fungus causing white-nose syndrome of bats.</title>
        <authorList>
            <person name="Palmer J.M."/>
            <person name="Drees K.P."/>
            <person name="Foster J.T."/>
            <person name="Lindner D.L."/>
        </authorList>
    </citation>
    <scope>NUCLEOTIDE SEQUENCE [LARGE SCALE GENOMIC DNA]</scope>
    <source>
        <strain evidence="1 2">UAMH 10579</strain>
    </source>
</reference>
<name>A0A1B8GTY7_9PEZI</name>
<keyword evidence="2" id="KW-1185">Reference proteome</keyword>
<accession>A0A1B8GTY7</accession>
<evidence type="ECO:0000313" key="1">
    <source>
        <dbReference type="EMBL" id="OBT99298.2"/>
    </source>
</evidence>
<protein>
    <submittedName>
        <fullName evidence="1">Uncharacterized protein</fullName>
    </submittedName>
</protein>
<dbReference type="RefSeq" id="XP_059319934.1">
    <property type="nucleotide sequence ID" value="XM_059463459.1"/>
</dbReference>
<dbReference type="GeneID" id="28836025"/>
<dbReference type="EMBL" id="KV460213">
    <property type="protein sequence ID" value="OBT99298.2"/>
    <property type="molecule type" value="Genomic_DNA"/>
</dbReference>
<dbReference type="AlphaFoldDB" id="A0A1B8GTY7"/>
<reference evidence="2" key="2">
    <citation type="journal article" date="2018" name="Nat. Commun.">
        <title>Extreme sensitivity to ultraviolet light in the fungal pathogen causing white-nose syndrome of bats.</title>
        <authorList>
            <person name="Palmer J.M."/>
            <person name="Drees K.P."/>
            <person name="Foster J.T."/>
            <person name="Lindner D.L."/>
        </authorList>
    </citation>
    <scope>NUCLEOTIDE SEQUENCE [LARGE SCALE GENOMIC DNA]</scope>
    <source>
        <strain evidence="2">UAMH 10579</strain>
    </source>
</reference>
<proteinExistence type="predicted"/>
<dbReference type="SUPFAM" id="SSF52058">
    <property type="entry name" value="L domain-like"/>
    <property type="match status" value="1"/>
</dbReference>
<organism evidence="1 2">
    <name type="scientific">Pseudogymnoascus verrucosus</name>
    <dbReference type="NCBI Taxonomy" id="342668"/>
    <lineage>
        <taxon>Eukaryota</taxon>
        <taxon>Fungi</taxon>
        <taxon>Dikarya</taxon>
        <taxon>Ascomycota</taxon>
        <taxon>Pezizomycotina</taxon>
        <taxon>Leotiomycetes</taxon>
        <taxon>Thelebolales</taxon>
        <taxon>Thelebolaceae</taxon>
        <taxon>Pseudogymnoascus</taxon>
    </lineage>
</organism>